<keyword evidence="2 6" id="KW-0812">Transmembrane</keyword>
<evidence type="ECO:0000256" key="6">
    <source>
        <dbReference type="RuleBase" id="RU361157"/>
    </source>
</evidence>
<evidence type="ECO:0000256" key="3">
    <source>
        <dbReference type="ARBA" id="ARBA00022989"/>
    </source>
</evidence>
<dbReference type="PRINTS" id="PR00164">
    <property type="entry name" value="ABC2TRNSPORT"/>
</dbReference>
<dbReference type="InterPro" id="IPR047817">
    <property type="entry name" value="ABC2_TM_bact-type"/>
</dbReference>
<organism evidence="8 9">
    <name type="scientific">Homoserinibacter gongjuensis</name>
    <dbReference type="NCBI Taxonomy" id="1162968"/>
    <lineage>
        <taxon>Bacteria</taxon>
        <taxon>Bacillati</taxon>
        <taxon>Actinomycetota</taxon>
        <taxon>Actinomycetes</taxon>
        <taxon>Micrococcales</taxon>
        <taxon>Microbacteriaceae</taxon>
        <taxon>Homoserinibacter</taxon>
    </lineage>
</organism>
<keyword evidence="5" id="KW-0046">Antibiotic resistance</keyword>
<dbReference type="PROSITE" id="PS51012">
    <property type="entry name" value="ABC_TM2"/>
    <property type="match status" value="1"/>
</dbReference>
<keyword evidence="3 6" id="KW-1133">Transmembrane helix</keyword>
<feature type="transmembrane region" description="Helical" evidence="6">
    <location>
        <begin position="59"/>
        <end position="85"/>
    </location>
</feature>
<sequence length="283" mass="30643">MTSTTSTVLRAGTHRGLIEFRNMLQTPSEVLYYLVGIVGVVIALIVLREATLDGSDFSIVRFLFPGLLAMQVLIAACFGPATVLSTEREDGTLLRHKSLPHGMRGYVTGLMVRSVLETGVALLIVLIPATMLVEGLWERGAISLLAIPIVLLGLLAFMPLGFIVGSVFRNPRAVGGWGLTVIMVIAIGSGLFFPLVALPWWAQLIAMALPVYWFGHALRSVLLPSETAVFEIAESWNPLLALGVLAVWAIVGLVLAPALLRRSARRESATAIERRRQAALQRV</sequence>
<evidence type="ECO:0000256" key="5">
    <source>
        <dbReference type="ARBA" id="ARBA00023251"/>
    </source>
</evidence>
<dbReference type="PANTHER" id="PTHR43229:SF2">
    <property type="entry name" value="NODULATION PROTEIN J"/>
    <property type="match status" value="1"/>
</dbReference>
<dbReference type="Proteomes" id="UP001157069">
    <property type="component" value="Unassembled WGS sequence"/>
</dbReference>
<dbReference type="EMBL" id="BSVA01000001">
    <property type="protein sequence ID" value="GMA92059.1"/>
    <property type="molecule type" value="Genomic_DNA"/>
</dbReference>
<proteinExistence type="inferred from homology"/>
<keyword evidence="6" id="KW-0813">Transport</keyword>
<dbReference type="InterPro" id="IPR013525">
    <property type="entry name" value="ABC2_TM"/>
</dbReference>
<dbReference type="InterPro" id="IPR051784">
    <property type="entry name" value="Nod_factor_ABC_transporter"/>
</dbReference>
<gene>
    <name evidence="8" type="ORF">GCM10025869_25880</name>
</gene>
<protein>
    <recommendedName>
        <fullName evidence="6">Transport permease protein</fullName>
    </recommendedName>
</protein>
<keyword evidence="4 6" id="KW-0472">Membrane</keyword>
<feature type="domain" description="ABC transmembrane type-2" evidence="7">
    <location>
        <begin position="28"/>
        <end position="263"/>
    </location>
</feature>
<dbReference type="InterPro" id="IPR000412">
    <property type="entry name" value="ABC_2_transport"/>
</dbReference>
<feature type="transmembrane region" description="Helical" evidence="6">
    <location>
        <begin position="105"/>
        <end position="129"/>
    </location>
</feature>
<accession>A0ABQ6JY68</accession>
<evidence type="ECO:0000259" key="7">
    <source>
        <dbReference type="PROSITE" id="PS51012"/>
    </source>
</evidence>
<feature type="transmembrane region" description="Helical" evidence="6">
    <location>
        <begin position="30"/>
        <end position="47"/>
    </location>
</feature>
<dbReference type="PANTHER" id="PTHR43229">
    <property type="entry name" value="NODULATION PROTEIN J"/>
    <property type="match status" value="1"/>
</dbReference>
<comment type="subcellular location">
    <subcellularLocation>
        <location evidence="6">Cell membrane</location>
        <topology evidence="6">Multi-pass membrane protein</topology>
    </subcellularLocation>
    <subcellularLocation>
        <location evidence="1">Membrane</location>
        <topology evidence="1">Multi-pass membrane protein</topology>
    </subcellularLocation>
</comment>
<evidence type="ECO:0000256" key="4">
    <source>
        <dbReference type="ARBA" id="ARBA00023136"/>
    </source>
</evidence>
<name>A0ABQ6JY68_9MICO</name>
<feature type="transmembrane region" description="Helical" evidence="6">
    <location>
        <begin position="238"/>
        <end position="260"/>
    </location>
</feature>
<evidence type="ECO:0000313" key="9">
    <source>
        <dbReference type="Proteomes" id="UP001157069"/>
    </source>
</evidence>
<evidence type="ECO:0000256" key="1">
    <source>
        <dbReference type="ARBA" id="ARBA00004141"/>
    </source>
</evidence>
<dbReference type="RefSeq" id="WP_284300692.1">
    <property type="nucleotide sequence ID" value="NZ_BSVA01000001.1"/>
</dbReference>
<dbReference type="Pfam" id="PF01061">
    <property type="entry name" value="ABC2_membrane"/>
    <property type="match status" value="1"/>
</dbReference>
<comment type="caution">
    <text evidence="8">The sequence shown here is derived from an EMBL/GenBank/DDBJ whole genome shotgun (WGS) entry which is preliminary data.</text>
</comment>
<dbReference type="PIRSF" id="PIRSF006648">
    <property type="entry name" value="DrrB"/>
    <property type="match status" value="1"/>
</dbReference>
<keyword evidence="6" id="KW-1003">Cell membrane</keyword>
<evidence type="ECO:0000256" key="2">
    <source>
        <dbReference type="ARBA" id="ARBA00022692"/>
    </source>
</evidence>
<comment type="similarity">
    <text evidence="6">Belongs to the ABC-2 integral membrane protein family.</text>
</comment>
<evidence type="ECO:0000313" key="8">
    <source>
        <dbReference type="EMBL" id="GMA92059.1"/>
    </source>
</evidence>
<feature type="transmembrane region" description="Helical" evidence="6">
    <location>
        <begin position="174"/>
        <end position="193"/>
    </location>
</feature>
<feature type="transmembrane region" description="Helical" evidence="6">
    <location>
        <begin position="141"/>
        <end position="168"/>
    </location>
</feature>
<reference evidence="9" key="1">
    <citation type="journal article" date="2019" name="Int. J. Syst. Evol. Microbiol.">
        <title>The Global Catalogue of Microorganisms (GCM) 10K type strain sequencing project: providing services to taxonomists for standard genome sequencing and annotation.</title>
        <authorList>
            <consortium name="The Broad Institute Genomics Platform"/>
            <consortium name="The Broad Institute Genome Sequencing Center for Infectious Disease"/>
            <person name="Wu L."/>
            <person name="Ma J."/>
        </authorList>
    </citation>
    <scope>NUCLEOTIDE SEQUENCE [LARGE SCALE GENOMIC DNA]</scope>
    <source>
        <strain evidence="9">NBRC 108755</strain>
    </source>
</reference>
<keyword evidence="9" id="KW-1185">Reference proteome</keyword>